<dbReference type="EMBL" id="CP159253">
    <property type="protein sequence ID" value="XCG48081.1"/>
    <property type="molecule type" value="Genomic_DNA"/>
</dbReference>
<accession>A0AAU8CMF8</accession>
<feature type="transmembrane region" description="Helical" evidence="1">
    <location>
        <begin position="33"/>
        <end position="54"/>
    </location>
</feature>
<evidence type="ECO:0000256" key="1">
    <source>
        <dbReference type="SAM" id="Phobius"/>
    </source>
</evidence>
<organism evidence="2">
    <name type="scientific">Mesorhizobium sp. WSM2240</name>
    <dbReference type="NCBI Taxonomy" id="3228851"/>
    <lineage>
        <taxon>Bacteria</taxon>
        <taxon>Pseudomonadati</taxon>
        <taxon>Pseudomonadota</taxon>
        <taxon>Alphaproteobacteria</taxon>
        <taxon>Hyphomicrobiales</taxon>
        <taxon>Phyllobacteriaceae</taxon>
        <taxon>Mesorhizobium</taxon>
    </lineage>
</organism>
<reference evidence="2" key="1">
    <citation type="submission" date="2024-06" db="EMBL/GenBank/DDBJ databases">
        <title>Mesorhizobium karijinii sp. nov., a symbiont of the iconic Swainsona formosa from arid Australia.</title>
        <authorList>
            <person name="Hill Y.J."/>
            <person name="Watkin E.L.J."/>
            <person name="O'Hara G.W."/>
            <person name="Terpolilli J."/>
            <person name="Tye M.L."/>
            <person name="Kohlmeier M.G."/>
        </authorList>
    </citation>
    <scope>NUCLEOTIDE SEQUENCE</scope>
    <source>
        <strain evidence="2">WSM2240</strain>
    </source>
</reference>
<name>A0AAU8CMF8_9HYPH</name>
<evidence type="ECO:0000313" key="2">
    <source>
        <dbReference type="EMBL" id="XCG48081.1"/>
    </source>
</evidence>
<gene>
    <name evidence="2" type="ORF">ABVK50_22985</name>
</gene>
<feature type="transmembrane region" description="Helical" evidence="1">
    <location>
        <begin position="152"/>
        <end position="174"/>
    </location>
</feature>
<sequence>MYRKPQPRNQSCFRFVPGKPSEAEMNRSMQTGLSAAISGTVVSIVTTAVLGLLARNEGKGALQPTNSTSHWLYGRKAGSVRHADVAHTLVGYGTHHASSIFWALLFETWLASRPPRPPLVMLRDALGAAAIAAAVDYGIVPRRLTPGWETVLSKRSIAATFMAMAAGLAAGGMINNEFRRKPGPGWKDAR</sequence>
<dbReference type="AlphaFoldDB" id="A0AAU8CMF8"/>
<keyword evidence="1" id="KW-0472">Membrane</keyword>
<evidence type="ECO:0008006" key="3">
    <source>
        <dbReference type="Google" id="ProtNLM"/>
    </source>
</evidence>
<keyword evidence="1" id="KW-0812">Transmembrane</keyword>
<dbReference type="RefSeq" id="WP_353644383.1">
    <property type="nucleotide sequence ID" value="NZ_CP159253.1"/>
</dbReference>
<keyword evidence="1" id="KW-1133">Transmembrane helix</keyword>
<proteinExistence type="predicted"/>
<protein>
    <recommendedName>
        <fullName evidence="3">DUF2938 domain-containing protein</fullName>
    </recommendedName>
</protein>
<feature type="transmembrane region" description="Helical" evidence="1">
    <location>
        <begin position="122"/>
        <end position="140"/>
    </location>
</feature>
<feature type="transmembrane region" description="Helical" evidence="1">
    <location>
        <begin position="89"/>
        <end position="110"/>
    </location>
</feature>